<gene>
    <name evidence="3" type="ORF">Tsubulata_011200</name>
</gene>
<organism evidence="3 4">
    <name type="scientific">Turnera subulata</name>
    <dbReference type="NCBI Taxonomy" id="218843"/>
    <lineage>
        <taxon>Eukaryota</taxon>
        <taxon>Viridiplantae</taxon>
        <taxon>Streptophyta</taxon>
        <taxon>Embryophyta</taxon>
        <taxon>Tracheophyta</taxon>
        <taxon>Spermatophyta</taxon>
        <taxon>Magnoliopsida</taxon>
        <taxon>eudicotyledons</taxon>
        <taxon>Gunneridae</taxon>
        <taxon>Pentapetalae</taxon>
        <taxon>rosids</taxon>
        <taxon>fabids</taxon>
        <taxon>Malpighiales</taxon>
        <taxon>Passifloraceae</taxon>
        <taxon>Turnera</taxon>
    </lineage>
</organism>
<comment type="caution">
    <text evidence="3">The sequence shown here is derived from an EMBL/GenBank/DDBJ whole genome shotgun (WGS) entry which is preliminary data.</text>
</comment>
<keyword evidence="2" id="KW-0472">Membrane</keyword>
<feature type="transmembrane region" description="Helical" evidence="2">
    <location>
        <begin position="457"/>
        <end position="484"/>
    </location>
</feature>
<evidence type="ECO:0000256" key="1">
    <source>
        <dbReference type="SAM" id="MobiDB-lite"/>
    </source>
</evidence>
<proteinExistence type="predicted"/>
<dbReference type="EMBL" id="JAKUCV010003084">
    <property type="protein sequence ID" value="KAJ4840284.1"/>
    <property type="molecule type" value="Genomic_DNA"/>
</dbReference>
<feature type="region of interest" description="Disordered" evidence="1">
    <location>
        <begin position="347"/>
        <end position="367"/>
    </location>
</feature>
<dbReference type="AlphaFoldDB" id="A0A9Q0JFZ5"/>
<feature type="compositionally biased region" description="Basic residues" evidence="1">
    <location>
        <begin position="57"/>
        <end position="68"/>
    </location>
</feature>
<name>A0A9Q0JFZ5_9ROSI</name>
<accession>A0A9Q0JFZ5</accession>
<keyword evidence="2" id="KW-0812">Transmembrane</keyword>
<reference evidence="3" key="2">
    <citation type="journal article" date="2023" name="Plants (Basel)">
        <title>Annotation of the Turnera subulata (Passifloraceae) Draft Genome Reveals the S-Locus Evolved after the Divergence of Turneroideae from Passifloroideae in a Stepwise Manner.</title>
        <authorList>
            <person name="Henning P.M."/>
            <person name="Roalson E.H."/>
            <person name="Mir W."/>
            <person name="McCubbin A.G."/>
            <person name="Shore J.S."/>
        </authorList>
    </citation>
    <scope>NUCLEOTIDE SEQUENCE</scope>
    <source>
        <strain evidence="3">F60SS</strain>
    </source>
</reference>
<dbReference type="PANTHER" id="PTHR36381:SF1">
    <property type="entry name" value="ETHYLENE-REGULATED TRANSCRIPT 2 (ERT2)"/>
    <property type="match status" value="1"/>
</dbReference>
<sequence length="493" mass="54946">MPLPWKKSKGSRISRFVKDFQDLQSPKRGKSLSLVVETGFPTSLVDLFVKNRDRLKNSSKKRKEKKQKQQQQQREVVDHQLVITDPVPSAGFKDSSDHAFTDPRIGDRGRDNPVEVRSGYCLDGCDKLVSALPIEENAVLPVDDVNRCWGEDEKRVMLVVLKVFVVVVLGLSTKELAVGITMSAFVLLFLEYAGKHILCFLSPCSKARLAVDPFVRKICSFLLALKQFKIRQDSSKFGAVIRDGNAFDDISSVDSCVLDNNPQLDCCVEEIQSAESSFHMASQFEESRREDLPGVDKRCGESSDVLGMVKLDECKSGGGLGCEKGCSQSGKSKRKIMKKFVPKKFLKRKKGKKNGKDKETDSEASSSCWAEDKLGKTGVIEEQQQGGYREDFKNKGELLPLPLLEGRHERDRGIGEGKEEIDRSSYSCTTRLQTKTDMVETKKKGEVLRKGGSCLPIVFVVVLAGLMGGRIPALLLTVSACLILKMVQRYRYV</sequence>
<protein>
    <submittedName>
        <fullName evidence="3">Uncharacterized protein</fullName>
    </submittedName>
</protein>
<reference evidence="3" key="1">
    <citation type="submission" date="2022-02" db="EMBL/GenBank/DDBJ databases">
        <authorList>
            <person name="Henning P.M."/>
            <person name="McCubbin A.G."/>
            <person name="Shore J.S."/>
        </authorList>
    </citation>
    <scope>NUCLEOTIDE SEQUENCE</scope>
    <source>
        <strain evidence="3">F60SS</strain>
        <tissue evidence="3">Leaves</tissue>
    </source>
</reference>
<dbReference type="Proteomes" id="UP001141552">
    <property type="component" value="Unassembled WGS sequence"/>
</dbReference>
<keyword evidence="4" id="KW-1185">Reference proteome</keyword>
<dbReference type="OrthoDB" id="690172at2759"/>
<evidence type="ECO:0000313" key="3">
    <source>
        <dbReference type="EMBL" id="KAJ4840284.1"/>
    </source>
</evidence>
<feature type="region of interest" description="Disordered" evidence="1">
    <location>
        <begin position="56"/>
        <end position="75"/>
    </location>
</feature>
<feature type="region of interest" description="Disordered" evidence="1">
    <location>
        <begin position="92"/>
        <end position="111"/>
    </location>
</feature>
<keyword evidence="2" id="KW-1133">Transmembrane helix</keyword>
<feature type="compositionally biased region" description="Basic and acidic residues" evidence="1">
    <location>
        <begin position="94"/>
        <end position="111"/>
    </location>
</feature>
<dbReference type="PANTHER" id="PTHR36381">
    <property type="entry name" value="ETHYLENE-REGULATED TRANSCRIPT 2 (ERT2)"/>
    <property type="match status" value="1"/>
</dbReference>
<evidence type="ECO:0000313" key="4">
    <source>
        <dbReference type="Proteomes" id="UP001141552"/>
    </source>
</evidence>
<evidence type="ECO:0000256" key="2">
    <source>
        <dbReference type="SAM" id="Phobius"/>
    </source>
</evidence>